<evidence type="ECO:0000313" key="2">
    <source>
        <dbReference type="EMBL" id="SEL55179.1"/>
    </source>
</evidence>
<dbReference type="STRING" id="1233.SAMN05216387_1159"/>
<dbReference type="AlphaFoldDB" id="A0A1H7R4X6"/>
<keyword evidence="1" id="KW-0732">Signal</keyword>
<gene>
    <name evidence="2" type="ORF">SAMN05216387_1159</name>
</gene>
<protein>
    <recommendedName>
        <fullName evidence="4">DUF3108 domain-containing protein</fullName>
    </recommendedName>
</protein>
<organism evidence="2 3">
    <name type="scientific">Nitrosovibrio tenuis</name>
    <dbReference type="NCBI Taxonomy" id="1233"/>
    <lineage>
        <taxon>Bacteria</taxon>
        <taxon>Pseudomonadati</taxon>
        <taxon>Pseudomonadota</taxon>
        <taxon>Betaproteobacteria</taxon>
        <taxon>Nitrosomonadales</taxon>
        <taxon>Nitrosomonadaceae</taxon>
        <taxon>Nitrosovibrio</taxon>
    </lineage>
</organism>
<sequence length="258" mass="28552">MKKLRIVFLGLSLSAFSAAFSALPAFGAGIPPRVDISYSITSGTLEGEVNDTLEIKQENGARSYSISSEGRAKGLLALTQPDNVMRDSEGTITAKGVLRPARFSDQHGKKLPKVAIFDWNKKSLTLQYKGREEQRSLPTDAQDKLSLPYSFIFSSVPGKVVHLHETDGKRLELVRYAVSKETLDTPMGKLETIVLTKQLNKSVDEDGARDKKIWLAVEHHMLPVRIVAHEKMGIVTDQMVTKISYGEQADSLKQGRLQ</sequence>
<feature type="signal peptide" evidence="1">
    <location>
        <begin position="1"/>
        <end position="21"/>
    </location>
</feature>
<evidence type="ECO:0000313" key="3">
    <source>
        <dbReference type="Proteomes" id="UP000198620"/>
    </source>
</evidence>
<dbReference type="RefSeq" id="WP_245728071.1">
    <property type="nucleotide sequence ID" value="NZ_FOBH01000015.1"/>
</dbReference>
<accession>A0A1H7R4X6</accession>
<dbReference type="Proteomes" id="UP000198620">
    <property type="component" value="Unassembled WGS sequence"/>
</dbReference>
<reference evidence="2 3" key="1">
    <citation type="submission" date="2016-10" db="EMBL/GenBank/DDBJ databases">
        <authorList>
            <person name="de Groot N.N."/>
        </authorList>
    </citation>
    <scope>NUCLEOTIDE SEQUENCE [LARGE SCALE GENOMIC DNA]</scope>
    <source>
        <strain evidence="2 3">Nv1</strain>
    </source>
</reference>
<evidence type="ECO:0008006" key="4">
    <source>
        <dbReference type="Google" id="ProtNLM"/>
    </source>
</evidence>
<dbReference type="InterPro" id="IPR021457">
    <property type="entry name" value="DUF3108"/>
</dbReference>
<dbReference type="EMBL" id="FOBH01000015">
    <property type="protein sequence ID" value="SEL55179.1"/>
    <property type="molecule type" value="Genomic_DNA"/>
</dbReference>
<feature type="chain" id="PRO_5011587936" description="DUF3108 domain-containing protein" evidence="1">
    <location>
        <begin position="22"/>
        <end position="258"/>
    </location>
</feature>
<name>A0A1H7R4X6_9PROT</name>
<evidence type="ECO:0000256" key="1">
    <source>
        <dbReference type="SAM" id="SignalP"/>
    </source>
</evidence>
<keyword evidence="3" id="KW-1185">Reference proteome</keyword>
<proteinExistence type="predicted"/>
<dbReference type="Pfam" id="PF11306">
    <property type="entry name" value="DUF3108"/>
    <property type="match status" value="1"/>
</dbReference>